<accession>A0A328CYX4</accession>
<proteinExistence type="predicted"/>
<comment type="caution">
    <text evidence="1">The sequence shown here is derived from an EMBL/GenBank/DDBJ whole genome shotgun (WGS) entry which is preliminary data.</text>
</comment>
<evidence type="ECO:0000313" key="2">
    <source>
        <dbReference type="Proteomes" id="UP000249390"/>
    </source>
</evidence>
<organism evidence="1 2">
    <name type="scientific">Cuscuta australis</name>
    <dbReference type="NCBI Taxonomy" id="267555"/>
    <lineage>
        <taxon>Eukaryota</taxon>
        <taxon>Viridiplantae</taxon>
        <taxon>Streptophyta</taxon>
        <taxon>Embryophyta</taxon>
        <taxon>Tracheophyta</taxon>
        <taxon>Spermatophyta</taxon>
        <taxon>Magnoliopsida</taxon>
        <taxon>eudicotyledons</taxon>
        <taxon>Gunneridae</taxon>
        <taxon>Pentapetalae</taxon>
        <taxon>asterids</taxon>
        <taxon>lamiids</taxon>
        <taxon>Solanales</taxon>
        <taxon>Convolvulaceae</taxon>
        <taxon>Cuscuteae</taxon>
        <taxon>Cuscuta</taxon>
        <taxon>Cuscuta subgen. Grammica</taxon>
        <taxon>Cuscuta sect. Cleistogrammica</taxon>
    </lineage>
</organism>
<dbReference type="PANTHER" id="PTHR48236:SF1">
    <property type="entry name" value="COX19-LIKE CHCH FAMILY PROTEIN"/>
    <property type="match status" value="1"/>
</dbReference>
<gene>
    <name evidence="1" type="ORF">DM860_002462</name>
</gene>
<evidence type="ECO:0000313" key="1">
    <source>
        <dbReference type="EMBL" id="RAL38484.1"/>
    </source>
</evidence>
<dbReference type="EMBL" id="NQVE01000209">
    <property type="protein sequence ID" value="RAL38484.1"/>
    <property type="molecule type" value="Genomic_DNA"/>
</dbReference>
<dbReference type="AlphaFoldDB" id="A0A328CYX4"/>
<name>A0A328CYX4_9ASTE</name>
<keyword evidence="2" id="KW-1185">Reference proteome</keyword>
<sequence length="237" mass="27073">MMQHCHSTDDAQGAITLLCHKHTQTEADDAEGYNAYWAECCNYKDAISNSNSVQIRFGYHISSEIMRTSVLAALSLSSGLFSRHHDLFGVKDLLLHVDRDLLHAREAPGRDGNALHQRIFVVFPLNRSKLKTTHYQIPKHIPNRIISSVLADMESVTMGTQQNRNQIQPEQPLHQMDKDEDDETVKQLQECSVHYLALQDCLVENNRSWKSCQNGKSFPTFSLIISSEKGKRRKKRK</sequence>
<dbReference type="Proteomes" id="UP000249390">
    <property type="component" value="Unassembled WGS sequence"/>
</dbReference>
<protein>
    <submittedName>
        <fullName evidence="1">Uncharacterized protein</fullName>
    </submittedName>
</protein>
<reference evidence="1 2" key="1">
    <citation type="submission" date="2018-06" db="EMBL/GenBank/DDBJ databases">
        <title>The Genome of Cuscuta australis (Dodder) Provides Insight into the Evolution of Plant Parasitism.</title>
        <authorList>
            <person name="Liu H."/>
        </authorList>
    </citation>
    <scope>NUCLEOTIDE SEQUENCE [LARGE SCALE GENOMIC DNA]</scope>
    <source>
        <strain evidence="2">cv. Yunnan</strain>
        <tissue evidence="1">Vines</tissue>
    </source>
</reference>
<dbReference type="PANTHER" id="PTHR48236">
    <property type="entry name" value="COX19-LIKE CHCH FAMILY PROTEIN"/>
    <property type="match status" value="1"/>
</dbReference>